<dbReference type="Proteomes" id="UP000199259">
    <property type="component" value="Unassembled WGS sequence"/>
</dbReference>
<protein>
    <submittedName>
        <fullName evidence="1">Uncharacterized protein</fullName>
    </submittedName>
</protein>
<evidence type="ECO:0000313" key="2">
    <source>
        <dbReference type="Proteomes" id="UP000199259"/>
    </source>
</evidence>
<keyword evidence="2" id="KW-1185">Reference proteome</keyword>
<evidence type="ECO:0000313" key="1">
    <source>
        <dbReference type="EMBL" id="SDG21837.1"/>
    </source>
</evidence>
<accession>A0A7Z7FDG9</accession>
<name>A0A7Z7FDG9_9EURY</name>
<sequence length="195" mass="21325">MVGMSKISIALVVMIFLFAGIISLTNFTNSSSVNEFLWTGAPPSNADKIEARISQLVSPYQGIEYDNITLATSEKNNKIHIHATASTSASKYMDRYDFVYSDNEIIITGYILEAIPESVRSEAISLALQNEEVASAMGSGMYTNGDPSVKQILPETSEKFYTGKPLISVTWMDSSISALIDMDTRAVVQVWTGSE</sequence>
<reference evidence="1 2" key="1">
    <citation type="submission" date="2016-10" db="EMBL/GenBank/DDBJ databases">
        <authorList>
            <person name="Varghese N."/>
            <person name="Submissions S."/>
        </authorList>
    </citation>
    <scope>NUCLEOTIDE SEQUENCE [LARGE SCALE GENOMIC DNA]</scope>
    <source>
        <strain evidence="1 2">PL 12/M</strain>
    </source>
</reference>
<gene>
    <name evidence="1" type="ORF">SAMN04488589_2448</name>
</gene>
<dbReference type="OrthoDB" id="359332at2157"/>
<comment type="caution">
    <text evidence="1">The sequence shown here is derived from an EMBL/GenBank/DDBJ whole genome shotgun (WGS) entry which is preliminary data.</text>
</comment>
<dbReference type="EMBL" id="FNCA01000009">
    <property type="protein sequence ID" value="SDG21837.1"/>
    <property type="molecule type" value="Genomic_DNA"/>
</dbReference>
<dbReference type="RefSeq" id="WP_091710730.1">
    <property type="nucleotide sequence ID" value="NZ_FNCA01000009.1"/>
</dbReference>
<dbReference type="AlphaFoldDB" id="A0A7Z7FDG9"/>
<proteinExistence type="predicted"/>
<organism evidence="1 2">
    <name type="scientific">Methanolobus vulcani</name>
    <dbReference type="NCBI Taxonomy" id="38026"/>
    <lineage>
        <taxon>Archaea</taxon>
        <taxon>Methanobacteriati</taxon>
        <taxon>Methanobacteriota</taxon>
        <taxon>Stenosarchaea group</taxon>
        <taxon>Methanomicrobia</taxon>
        <taxon>Methanosarcinales</taxon>
        <taxon>Methanosarcinaceae</taxon>
        <taxon>Methanolobus</taxon>
    </lineage>
</organism>